<keyword evidence="4" id="KW-0411">Iron-sulfur</keyword>
<dbReference type="SUPFAM" id="SSF102114">
    <property type="entry name" value="Radical SAM enzymes"/>
    <property type="match status" value="1"/>
</dbReference>
<dbReference type="SFLD" id="SFLDS00029">
    <property type="entry name" value="Radical_SAM"/>
    <property type="match status" value="1"/>
</dbReference>
<evidence type="ECO:0000256" key="4">
    <source>
        <dbReference type="ARBA" id="ARBA00023014"/>
    </source>
</evidence>
<keyword evidence="3" id="KW-0408">Iron</keyword>
<name>A0A7J3XX07_9CREN</name>
<dbReference type="PANTHER" id="PTHR11228">
    <property type="entry name" value="RADICAL SAM DOMAIN PROTEIN"/>
    <property type="match status" value="1"/>
</dbReference>
<dbReference type="GO" id="GO:0051536">
    <property type="term" value="F:iron-sulfur cluster binding"/>
    <property type="evidence" value="ECO:0007669"/>
    <property type="project" value="UniProtKB-KW"/>
</dbReference>
<comment type="caution">
    <text evidence="6">The sequence shown here is derived from an EMBL/GenBank/DDBJ whole genome shotgun (WGS) entry which is preliminary data.</text>
</comment>
<dbReference type="PANTHER" id="PTHR11228:SF27">
    <property type="entry name" value="GLYCYL-RADICAL ENZYME ACTIVATING ENZYME MJ1227-RELATED"/>
    <property type="match status" value="1"/>
</dbReference>
<proteinExistence type="predicted"/>
<sequence length="253" mass="28513">MVKIKLIGAGWKNISLVDVVDSVTFTLWLCGCNLKCPFCHNWRLAENDPEKCRLLDVDRLLDELEASRSLVDYLHVTGGEPLVQWADLEELLRIAKENYSVKTSLNTNLTLYKPLSKLLDRNVVDHIASDLKIPPEVMFGQKPESVGVLWSLYERSLSLVADYNIPLELRIPVSKFSKPELVVGYLDKVKSPLSRISRLVIVVQPLLGEPVTTPRDPGWCKLFCNPGNDLLDAIAESVSKLGFKTRVKKWLSS</sequence>
<dbReference type="Gene3D" id="3.20.20.70">
    <property type="entry name" value="Aldolase class I"/>
    <property type="match status" value="1"/>
</dbReference>
<dbReference type="PROSITE" id="PS51918">
    <property type="entry name" value="RADICAL_SAM"/>
    <property type="match status" value="1"/>
</dbReference>
<dbReference type="InterPro" id="IPR058240">
    <property type="entry name" value="rSAM_sf"/>
</dbReference>
<dbReference type="CDD" id="cd01335">
    <property type="entry name" value="Radical_SAM"/>
    <property type="match status" value="1"/>
</dbReference>
<evidence type="ECO:0000259" key="5">
    <source>
        <dbReference type="PROSITE" id="PS51918"/>
    </source>
</evidence>
<protein>
    <submittedName>
        <fullName evidence="6">Anaerobic ribonucleoside-triphosphate reductase activating protein</fullName>
    </submittedName>
</protein>
<dbReference type="PROSITE" id="PS51257">
    <property type="entry name" value="PROKAR_LIPOPROTEIN"/>
    <property type="match status" value="1"/>
</dbReference>
<organism evidence="6">
    <name type="scientific">Thermogladius calderae</name>
    <dbReference type="NCBI Taxonomy" id="1200300"/>
    <lineage>
        <taxon>Archaea</taxon>
        <taxon>Thermoproteota</taxon>
        <taxon>Thermoprotei</taxon>
        <taxon>Desulfurococcales</taxon>
        <taxon>Desulfurococcaceae</taxon>
        <taxon>Thermogladius</taxon>
    </lineage>
</organism>
<evidence type="ECO:0000256" key="2">
    <source>
        <dbReference type="ARBA" id="ARBA00022723"/>
    </source>
</evidence>
<feature type="domain" description="Radical SAM core" evidence="5">
    <location>
        <begin position="15"/>
        <end position="241"/>
    </location>
</feature>
<keyword evidence="1" id="KW-0949">S-adenosyl-L-methionine</keyword>
<dbReference type="SFLD" id="SFLDG01094">
    <property type="entry name" value="Uncharacterised_Radical_SAM_Su"/>
    <property type="match status" value="1"/>
</dbReference>
<evidence type="ECO:0000256" key="3">
    <source>
        <dbReference type="ARBA" id="ARBA00023004"/>
    </source>
</evidence>
<dbReference type="InterPro" id="IPR050377">
    <property type="entry name" value="Radical_SAM_PqqE_MftC-like"/>
</dbReference>
<keyword evidence="2" id="KW-0479">Metal-binding</keyword>
<dbReference type="NCBIfam" id="TIGR02495">
    <property type="entry name" value="NrdG2"/>
    <property type="match status" value="1"/>
</dbReference>
<accession>A0A7J3XX07</accession>
<dbReference type="AlphaFoldDB" id="A0A7J3XX07"/>
<dbReference type="InterPro" id="IPR007197">
    <property type="entry name" value="rSAM"/>
</dbReference>
<evidence type="ECO:0000256" key="1">
    <source>
        <dbReference type="ARBA" id="ARBA00022691"/>
    </source>
</evidence>
<dbReference type="Pfam" id="PF04055">
    <property type="entry name" value="Radical_SAM"/>
    <property type="match status" value="1"/>
</dbReference>
<reference evidence="6" key="1">
    <citation type="journal article" date="2020" name="mSystems">
        <title>Genome- and Community-Level Interaction Insights into Carbon Utilization and Element Cycling Functions of Hydrothermarchaeota in Hydrothermal Sediment.</title>
        <authorList>
            <person name="Zhou Z."/>
            <person name="Liu Y."/>
            <person name="Xu W."/>
            <person name="Pan J."/>
            <person name="Luo Z.H."/>
            <person name="Li M."/>
        </authorList>
    </citation>
    <scope>NUCLEOTIDE SEQUENCE [LARGE SCALE GENOMIC DNA]</scope>
    <source>
        <strain evidence="6">SpSt-110</strain>
    </source>
</reference>
<gene>
    <name evidence="6" type="ORF">ENM60_00330</name>
</gene>
<dbReference type="InterPro" id="IPR013785">
    <property type="entry name" value="Aldolase_TIM"/>
</dbReference>
<dbReference type="GO" id="GO:0046872">
    <property type="term" value="F:metal ion binding"/>
    <property type="evidence" value="ECO:0007669"/>
    <property type="project" value="UniProtKB-KW"/>
</dbReference>
<dbReference type="GO" id="GO:0003824">
    <property type="term" value="F:catalytic activity"/>
    <property type="evidence" value="ECO:0007669"/>
    <property type="project" value="InterPro"/>
</dbReference>
<dbReference type="EMBL" id="DRYK01000009">
    <property type="protein sequence ID" value="HHP67238.1"/>
    <property type="molecule type" value="Genomic_DNA"/>
</dbReference>
<dbReference type="InterPro" id="IPR012840">
    <property type="entry name" value="NrdG2"/>
</dbReference>
<evidence type="ECO:0000313" key="6">
    <source>
        <dbReference type="EMBL" id="HHP67238.1"/>
    </source>
</evidence>